<dbReference type="FunCoup" id="D8S2J6">
    <property type="interactions" value="383"/>
</dbReference>
<dbReference type="GO" id="GO:0003998">
    <property type="term" value="F:acylphosphatase activity"/>
    <property type="evidence" value="ECO:0007669"/>
    <property type="project" value="UniProtKB-EC"/>
</dbReference>
<feature type="active site" evidence="1">
    <location>
        <position position="33"/>
    </location>
</feature>
<dbReference type="Gene3D" id="3.30.70.100">
    <property type="match status" value="1"/>
</dbReference>
<dbReference type="HOGENOM" id="CLU_141932_3_2_1"/>
<dbReference type="PANTHER" id="PTHR47268">
    <property type="entry name" value="ACYLPHOSPHATASE"/>
    <property type="match status" value="1"/>
</dbReference>
<evidence type="ECO:0000313" key="4">
    <source>
        <dbReference type="EMBL" id="EFJ21471.1"/>
    </source>
</evidence>
<dbReference type="EC" id="3.6.1.7" evidence="1"/>
<dbReference type="InterPro" id="IPR020456">
    <property type="entry name" value="Acylphosphatase"/>
</dbReference>
<dbReference type="eggNOG" id="KOG3360">
    <property type="taxonomic scope" value="Eukaryota"/>
</dbReference>
<dbReference type="SUPFAM" id="SSF54975">
    <property type="entry name" value="Acylphosphatase/BLUF domain-like"/>
    <property type="match status" value="1"/>
</dbReference>
<dbReference type="KEGG" id="smo:SELMODRAFT_107236"/>
<dbReference type="AlphaFoldDB" id="D8S2J6"/>
<dbReference type="PROSITE" id="PS00151">
    <property type="entry name" value="ACYLPHOSPHATASE_2"/>
    <property type="match status" value="1"/>
</dbReference>
<feature type="active site" evidence="1">
    <location>
        <position position="15"/>
    </location>
</feature>
<comment type="similarity">
    <text evidence="2">Belongs to the acylphosphatase family.</text>
</comment>
<accession>D8S2J6</accession>
<reference evidence="4 5" key="1">
    <citation type="journal article" date="2011" name="Science">
        <title>The Selaginella genome identifies genetic changes associated with the evolution of vascular plants.</title>
        <authorList>
            <person name="Banks J.A."/>
            <person name="Nishiyama T."/>
            <person name="Hasebe M."/>
            <person name="Bowman J.L."/>
            <person name="Gribskov M."/>
            <person name="dePamphilis C."/>
            <person name="Albert V.A."/>
            <person name="Aono N."/>
            <person name="Aoyama T."/>
            <person name="Ambrose B.A."/>
            <person name="Ashton N.W."/>
            <person name="Axtell M.J."/>
            <person name="Barker E."/>
            <person name="Barker M.S."/>
            <person name="Bennetzen J.L."/>
            <person name="Bonawitz N.D."/>
            <person name="Chapple C."/>
            <person name="Cheng C."/>
            <person name="Correa L.G."/>
            <person name="Dacre M."/>
            <person name="DeBarry J."/>
            <person name="Dreyer I."/>
            <person name="Elias M."/>
            <person name="Engstrom E.M."/>
            <person name="Estelle M."/>
            <person name="Feng L."/>
            <person name="Finet C."/>
            <person name="Floyd S.K."/>
            <person name="Frommer W.B."/>
            <person name="Fujita T."/>
            <person name="Gramzow L."/>
            <person name="Gutensohn M."/>
            <person name="Harholt J."/>
            <person name="Hattori M."/>
            <person name="Heyl A."/>
            <person name="Hirai T."/>
            <person name="Hiwatashi Y."/>
            <person name="Ishikawa M."/>
            <person name="Iwata M."/>
            <person name="Karol K.G."/>
            <person name="Koehler B."/>
            <person name="Kolukisaoglu U."/>
            <person name="Kubo M."/>
            <person name="Kurata T."/>
            <person name="Lalonde S."/>
            <person name="Li K."/>
            <person name="Li Y."/>
            <person name="Litt A."/>
            <person name="Lyons E."/>
            <person name="Manning G."/>
            <person name="Maruyama T."/>
            <person name="Michael T.P."/>
            <person name="Mikami K."/>
            <person name="Miyazaki S."/>
            <person name="Morinaga S."/>
            <person name="Murata T."/>
            <person name="Mueller-Roeber B."/>
            <person name="Nelson D.R."/>
            <person name="Obara M."/>
            <person name="Oguri Y."/>
            <person name="Olmstead R.G."/>
            <person name="Onodera N."/>
            <person name="Petersen B.L."/>
            <person name="Pils B."/>
            <person name="Prigge M."/>
            <person name="Rensing S.A."/>
            <person name="Riano-Pachon D.M."/>
            <person name="Roberts A.W."/>
            <person name="Sato Y."/>
            <person name="Scheller H.V."/>
            <person name="Schulz B."/>
            <person name="Schulz C."/>
            <person name="Shakirov E.V."/>
            <person name="Shibagaki N."/>
            <person name="Shinohara N."/>
            <person name="Shippen D.E."/>
            <person name="Soerensen I."/>
            <person name="Sotooka R."/>
            <person name="Sugimoto N."/>
            <person name="Sugita M."/>
            <person name="Sumikawa N."/>
            <person name="Tanurdzic M."/>
            <person name="Theissen G."/>
            <person name="Ulvskov P."/>
            <person name="Wakazuki S."/>
            <person name="Weng J.K."/>
            <person name="Willats W.W."/>
            <person name="Wipf D."/>
            <person name="Wolf P.G."/>
            <person name="Yang L."/>
            <person name="Zimmer A.D."/>
            <person name="Zhu Q."/>
            <person name="Mitros T."/>
            <person name="Hellsten U."/>
            <person name="Loque D."/>
            <person name="Otillar R."/>
            <person name="Salamov A."/>
            <person name="Schmutz J."/>
            <person name="Shapiro H."/>
            <person name="Lindquist E."/>
            <person name="Lucas S."/>
            <person name="Rokhsar D."/>
            <person name="Grigoriev I.V."/>
        </authorList>
    </citation>
    <scope>NUCLEOTIDE SEQUENCE [LARGE SCALE GENOMIC DNA]</scope>
</reference>
<feature type="non-terminal residue" evidence="4">
    <location>
        <position position="1"/>
    </location>
</feature>
<dbReference type="InParanoid" id="D8S2J6"/>
<evidence type="ECO:0000259" key="3">
    <source>
        <dbReference type="PROSITE" id="PS51160"/>
    </source>
</evidence>
<evidence type="ECO:0000313" key="5">
    <source>
        <dbReference type="Proteomes" id="UP000001514"/>
    </source>
</evidence>
<evidence type="ECO:0000256" key="1">
    <source>
        <dbReference type="PROSITE-ProRule" id="PRU00520"/>
    </source>
</evidence>
<dbReference type="Proteomes" id="UP000001514">
    <property type="component" value="Unassembled WGS sequence"/>
</dbReference>
<keyword evidence="1" id="KW-0378">Hydrolase</keyword>
<dbReference type="OMA" id="AMIQKCY"/>
<dbReference type="InterPro" id="IPR001792">
    <property type="entry name" value="Acylphosphatase-like_dom"/>
</dbReference>
<protein>
    <recommendedName>
        <fullName evidence="1">acylphosphatase</fullName>
        <ecNumber evidence="1">3.6.1.7</ecNumber>
    </recommendedName>
</protein>
<dbReference type="STRING" id="88036.D8S2J6"/>
<dbReference type="PROSITE" id="PS51160">
    <property type="entry name" value="ACYLPHOSPHATASE_3"/>
    <property type="match status" value="1"/>
</dbReference>
<dbReference type="EMBL" id="GL377599">
    <property type="protein sequence ID" value="EFJ21471.1"/>
    <property type="molecule type" value="Genomic_DNA"/>
</dbReference>
<dbReference type="OrthoDB" id="1436350at2759"/>
<dbReference type="Pfam" id="PF00708">
    <property type="entry name" value="Acylphosphatase"/>
    <property type="match status" value="1"/>
</dbReference>
<sequence>VNVKIKGMVQGVFYRNWTIDTAKQLGINGWVRNRMDGSVEAVFSGKTTAVDAMIQKCYSGPAAARVTGVEASAWNEPVHEGFERKSTK</sequence>
<gene>
    <name evidence="4" type="ORF">SELMODRAFT_107236</name>
</gene>
<name>D8S2J6_SELML</name>
<comment type="catalytic activity">
    <reaction evidence="1">
        <text>an acyl phosphate + H2O = a carboxylate + phosphate + H(+)</text>
        <dbReference type="Rhea" id="RHEA:14965"/>
        <dbReference type="ChEBI" id="CHEBI:15377"/>
        <dbReference type="ChEBI" id="CHEBI:15378"/>
        <dbReference type="ChEBI" id="CHEBI:29067"/>
        <dbReference type="ChEBI" id="CHEBI:43474"/>
        <dbReference type="ChEBI" id="CHEBI:59918"/>
        <dbReference type="EC" id="3.6.1.7"/>
    </reaction>
</comment>
<feature type="domain" description="Acylphosphatase-like" evidence="3">
    <location>
        <begin position="1"/>
        <end position="86"/>
    </location>
</feature>
<proteinExistence type="inferred from homology"/>
<keyword evidence="5" id="KW-1185">Reference proteome</keyword>
<organism evidence="5">
    <name type="scientific">Selaginella moellendorffii</name>
    <name type="common">Spikemoss</name>
    <dbReference type="NCBI Taxonomy" id="88036"/>
    <lineage>
        <taxon>Eukaryota</taxon>
        <taxon>Viridiplantae</taxon>
        <taxon>Streptophyta</taxon>
        <taxon>Embryophyta</taxon>
        <taxon>Tracheophyta</taxon>
        <taxon>Lycopodiopsida</taxon>
        <taxon>Selaginellales</taxon>
        <taxon>Selaginellaceae</taxon>
        <taxon>Selaginella</taxon>
    </lineage>
</organism>
<dbReference type="InterPro" id="IPR017968">
    <property type="entry name" value="Acylphosphatase_CS"/>
</dbReference>
<dbReference type="PANTHER" id="PTHR47268:SF4">
    <property type="entry name" value="ACYLPHOSPHATASE"/>
    <property type="match status" value="1"/>
</dbReference>
<dbReference type="Gramene" id="EFJ21471">
    <property type="protein sequence ID" value="EFJ21471"/>
    <property type="gene ID" value="SELMODRAFT_107236"/>
</dbReference>
<evidence type="ECO:0000256" key="2">
    <source>
        <dbReference type="RuleBase" id="RU004168"/>
    </source>
</evidence>
<dbReference type="InterPro" id="IPR036046">
    <property type="entry name" value="Acylphosphatase-like_dom_sf"/>
</dbReference>